<dbReference type="SUPFAM" id="SSF53756">
    <property type="entry name" value="UDP-Glycosyltransferase/glycogen phosphorylase"/>
    <property type="match status" value="1"/>
</dbReference>
<dbReference type="RefSeq" id="WP_259869100.1">
    <property type="nucleotide sequence ID" value="NZ_JAMQJZ010000005.1"/>
</dbReference>
<evidence type="ECO:0000313" key="3">
    <source>
        <dbReference type="Proteomes" id="UP001145072"/>
    </source>
</evidence>
<sequence>MKIVLATPNFHQPRGNTITVQRMADGLEKIGVHTQIISITEDNDITTLPESDLVHGFHAYRFYTFMQELTVKPKDYIVTITGTDLNHNLYDKDTRKDVIACLQGARAIHVFHEEAKQMISTEVPEVTDKLQVLAQGASTFPPMGIIQQKEPGTFLFALPAGVRRIKNIPFAIDTLRTLYEQDSSIRLWLIGPILEDAEGNDVKALVEENKEWVTYIGKVPHEEMGAVYHQADCILNTSFSEGQSSAILEAMANEVPVLVANNEGNASIVQHEKTGFLYEDASKFLDYAKQIINDISLREELVANAKHYIEENHSSEHEATFLLQLYESVLTSN</sequence>
<gene>
    <name evidence="2" type="ORF">NC661_08780</name>
</gene>
<evidence type="ECO:0000259" key="1">
    <source>
        <dbReference type="Pfam" id="PF00534"/>
    </source>
</evidence>
<keyword evidence="3" id="KW-1185">Reference proteome</keyword>
<protein>
    <submittedName>
        <fullName evidence="2">Glycosyltransferase family 4 protein</fullName>
    </submittedName>
</protein>
<organism evidence="2 3">
    <name type="scientific">Aquibacillus koreensis</name>
    <dbReference type="NCBI Taxonomy" id="279446"/>
    <lineage>
        <taxon>Bacteria</taxon>
        <taxon>Bacillati</taxon>
        <taxon>Bacillota</taxon>
        <taxon>Bacilli</taxon>
        <taxon>Bacillales</taxon>
        <taxon>Bacillaceae</taxon>
        <taxon>Aquibacillus</taxon>
    </lineage>
</organism>
<dbReference type="AlphaFoldDB" id="A0A9X4AI80"/>
<comment type="caution">
    <text evidence="2">The sequence shown here is derived from an EMBL/GenBank/DDBJ whole genome shotgun (WGS) entry which is preliminary data.</text>
</comment>
<accession>A0A9X4AI80</accession>
<proteinExistence type="predicted"/>
<dbReference type="PANTHER" id="PTHR46660">
    <property type="match status" value="1"/>
</dbReference>
<dbReference type="InterPro" id="IPR052622">
    <property type="entry name" value="Glycosyltransferase_G1"/>
</dbReference>
<dbReference type="CDD" id="cd03801">
    <property type="entry name" value="GT4_PimA-like"/>
    <property type="match status" value="1"/>
</dbReference>
<feature type="domain" description="Glycosyl transferase family 1" evidence="1">
    <location>
        <begin position="162"/>
        <end position="307"/>
    </location>
</feature>
<evidence type="ECO:0000313" key="2">
    <source>
        <dbReference type="EMBL" id="MDC3420459.1"/>
    </source>
</evidence>
<dbReference type="Pfam" id="PF00534">
    <property type="entry name" value="Glycos_transf_1"/>
    <property type="match status" value="1"/>
</dbReference>
<name>A0A9X4AI80_9BACI</name>
<dbReference type="EMBL" id="JAMQJZ010000005">
    <property type="protein sequence ID" value="MDC3420459.1"/>
    <property type="molecule type" value="Genomic_DNA"/>
</dbReference>
<reference evidence="2" key="1">
    <citation type="submission" date="2022-06" db="EMBL/GenBank/DDBJ databases">
        <title>Aquibacillus sp. a new bacterium isolated from soil saline samples.</title>
        <authorList>
            <person name="Galisteo C."/>
            <person name="De La Haba R."/>
            <person name="Sanchez-Porro C."/>
            <person name="Ventosa A."/>
        </authorList>
    </citation>
    <scope>NUCLEOTIDE SEQUENCE</scope>
    <source>
        <strain evidence="2">JCM 12387</strain>
    </source>
</reference>
<dbReference type="GO" id="GO:0016757">
    <property type="term" value="F:glycosyltransferase activity"/>
    <property type="evidence" value="ECO:0007669"/>
    <property type="project" value="InterPro"/>
</dbReference>
<dbReference type="Gene3D" id="3.40.50.2000">
    <property type="entry name" value="Glycogen Phosphorylase B"/>
    <property type="match status" value="2"/>
</dbReference>
<dbReference type="InterPro" id="IPR001296">
    <property type="entry name" value="Glyco_trans_1"/>
</dbReference>
<dbReference type="Proteomes" id="UP001145072">
    <property type="component" value="Unassembled WGS sequence"/>
</dbReference>
<dbReference type="PANTHER" id="PTHR46660:SF2">
    <property type="entry name" value="GLYCOSYLTRANSFERASE 1 DOMAIN-CONTAINING PROTEIN 1"/>
    <property type="match status" value="1"/>
</dbReference>